<feature type="compositionally biased region" description="Polar residues" evidence="1">
    <location>
        <begin position="80"/>
        <end position="89"/>
    </location>
</feature>
<reference evidence="3" key="1">
    <citation type="submission" date="2018-05" db="EMBL/GenBank/DDBJ databases">
        <title>Genome sequencing of Phenylobacterium sp. HYN0004.</title>
        <authorList>
            <person name="Yi H."/>
            <person name="Baek C."/>
        </authorList>
    </citation>
    <scope>NUCLEOTIDE SEQUENCE [LARGE SCALE GENOMIC DNA]</scope>
    <source>
        <strain evidence="3">HYN0004</strain>
    </source>
</reference>
<gene>
    <name evidence="2" type="ORF">HYN04_04855</name>
</gene>
<evidence type="ECO:0000313" key="3">
    <source>
        <dbReference type="Proteomes" id="UP000247763"/>
    </source>
</evidence>
<feature type="region of interest" description="Disordered" evidence="1">
    <location>
        <begin position="1"/>
        <end position="44"/>
    </location>
</feature>
<dbReference type="Proteomes" id="UP000247763">
    <property type="component" value="Chromosome"/>
</dbReference>
<sequence>MFLTLAEARSFTRADGKPPMPTENSRHGVTASEPAGKAATGIQPRAMRVRQVANPATSDLVVTLPCRPNGAPPAKPSWPQADNCTTGRP</sequence>
<feature type="region of interest" description="Disordered" evidence="1">
    <location>
        <begin position="67"/>
        <end position="89"/>
    </location>
</feature>
<protein>
    <submittedName>
        <fullName evidence="2">Uncharacterized protein</fullName>
    </submittedName>
</protein>
<name>A0A2Z3HN50_9CAUL</name>
<evidence type="ECO:0000256" key="1">
    <source>
        <dbReference type="SAM" id="MobiDB-lite"/>
    </source>
</evidence>
<proteinExistence type="predicted"/>
<dbReference type="KEGG" id="phb:HYN04_04855"/>
<evidence type="ECO:0000313" key="2">
    <source>
        <dbReference type="EMBL" id="AWM77147.1"/>
    </source>
</evidence>
<organism evidence="2 3">
    <name type="scientific">Phenylobacterium parvum</name>
    <dbReference type="NCBI Taxonomy" id="2201350"/>
    <lineage>
        <taxon>Bacteria</taxon>
        <taxon>Pseudomonadati</taxon>
        <taxon>Pseudomonadota</taxon>
        <taxon>Alphaproteobacteria</taxon>
        <taxon>Caulobacterales</taxon>
        <taxon>Caulobacteraceae</taxon>
        <taxon>Phenylobacterium</taxon>
    </lineage>
</organism>
<keyword evidence="3" id="KW-1185">Reference proteome</keyword>
<dbReference type="EMBL" id="CP029479">
    <property type="protein sequence ID" value="AWM77147.1"/>
    <property type="molecule type" value="Genomic_DNA"/>
</dbReference>
<accession>A0A2Z3HN50</accession>
<dbReference type="AlphaFoldDB" id="A0A2Z3HN50"/>